<sequence>MATESVPKTTPAPSTEDDMGSVAAVNFISDVLPDGEHFNFSKLPAEIRLAIIHQTFEPQSIRVHVIDQMIEEVEVENGAKRMTPNPIALKIDREWRKEAIAYYDALQVVDNVKGKKWPIIYIHPGNDTLIINTSPQGLRPPGRNQALHNLTQLLDHLNQNYEQELAVTFEDVGPWIVRKQPFIQFWQRGDPTALDIAYDSEYARTVLFTVSQKVYGRVAAISRGSIEILLTKTEKHEAAKLTHGTNKLRLTGKRAGTGPGN</sequence>
<dbReference type="Proteomes" id="UP000016922">
    <property type="component" value="Unassembled WGS sequence"/>
</dbReference>
<feature type="domain" description="2EXR" evidence="1">
    <location>
        <begin position="40"/>
        <end position="129"/>
    </location>
</feature>
<dbReference type="GeneID" id="19465723"/>
<protein>
    <recommendedName>
        <fullName evidence="1">2EXR domain-containing protein</fullName>
    </recommendedName>
</protein>
<dbReference type="EMBL" id="KE145357">
    <property type="protein sequence ID" value="EPE33657.1"/>
    <property type="molecule type" value="Genomic_DNA"/>
</dbReference>
<evidence type="ECO:0000313" key="2">
    <source>
        <dbReference type="EMBL" id="EPE33657.1"/>
    </source>
</evidence>
<dbReference type="RefSeq" id="XP_008078809.1">
    <property type="nucleotide sequence ID" value="XM_008080618.1"/>
</dbReference>
<evidence type="ECO:0000313" key="3">
    <source>
        <dbReference type="Proteomes" id="UP000016922"/>
    </source>
</evidence>
<organism evidence="2 3">
    <name type="scientific">Glarea lozoyensis (strain ATCC 20868 / MF5171)</name>
    <dbReference type="NCBI Taxonomy" id="1116229"/>
    <lineage>
        <taxon>Eukaryota</taxon>
        <taxon>Fungi</taxon>
        <taxon>Dikarya</taxon>
        <taxon>Ascomycota</taxon>
        <taxon>Pezizomycotina</taxon>
        <taxon>Leotiomycetes</taxon>
        <taxon>Helotiales</taxon>
        <taxon>Helotiaceae</taxon>
        <taxon>Glarea</taxon>
    </lineage>
</organism>
<name>S3D5B3_GLAL2</name>
<dbReference type="HOGENOM" id="CLU_093229_0_0_1"/>
<gene>
    <name evidence="2" type="ORF">GLAREA_06670</name>
</gene>
<dbReference type="InterPro" id="IPR045518">
    <property type="entry name" value="2EXR"/>
</dbReference>
<keyword evidence="3" id="KW-1185">Reference proteome</keyword>
<dbReference type="Pfam" id="PF20150">
    <property type="entry name" value="2EXR"/>
    <property type="match status" value="1"/>
</dbReference>
<dbReference type="AlphaFoldDB" id="S3D5B3"/>
<proteinExistence type="predicted"/>
<evidence type="ECO:0000259" key="1">
    <source>
        <dbReference type="Pfam" id="PF20150"/>
    </source>
</evidence>
<dbReference type="KEGG" id="glz:GLAREA_06670"/>
<dbReference type="OrthoDB" id="10288190at2759"/>
<reference evidence="2 3" key="1">
    <citation type="journal article" date="2013" name="BMC Genomics">
        <title>Genomics-driven discovery of the pneumocandin biosynthetic gene cluster in the fungus Glarea lozoyensis.</title>
        <authorList>
            <person name="Chen L."/>
            <person name="Yue Q."/>
            <person name="Zhang X."/>
            <person name="Xiang M."/>
            <person name="Wang C."/>
            <person name="Li S."/>
            <person name="Che Y."/>
            <person name="Ortiz-Lopez F.J."/>
            <person name="Bills G.F."/>
            <person name="Liu X."/>
            <person name="An Z."/>
        </authorList>
    </citation>
    <scope>NUCLEOTIDE SEQUENCE [LARGE SCALE GENOMIC DNA]</scope>
    <source>
        <strain evidence="3">ATCC 20868 / MF5171</strain>
    </source>
</reference>
<accession>S3D5B3</accession>